<feature type="domain" description="TACO1/YebC-like second and third" evidence="7">
    <location>
        <begin position="82"/>
        <end position="237"/>
    </location>
</feature>
<dbReference type="InterPro" id="IPR049083">
    <property type="entry name" value="TACO1_YebC_N"/>
</dbReference>
<evidence type="ECO:0000256" key="1">
    <source>
        <dbReference type="ARBA" id="ARBA00008724"/>
    </source>
</evidence>
<evidence type="ECO:0000256" key="2">
    <source>
        <dbReference type="ARBA" id="ARBA00022490"/>
    </source>
</evidence>
<evidence type="ECO:0000313" key="10">
    <source>
        <dbReference type="Proteomes" id="UP000199648"/>
    </source>
</evidence>
<dbReference type="AlphaFoldDB" id="A0A1G5PM36"/>
<keyword evidence="2 6" id="KW-0963">Cytoplasm</keyword>
<gene>
    <name evidence="9" type="ORF">SAMN03097708_00344</name>
</gene>
<dbReference type="RefSeq" id="WP_092991943.1">
    <property type="nucleotide sequence ID" value="NZ_FMWD01000001.1"/>
</dbReference>
<evidence type="ECO:0000256" key="3">
    <source>
        <dbReference type="ARBA" id="ARBA00023015"/>
    </source>
</evidence>
<dbReference type="Gene3D" id="1.10.10.200">
    <property type="match status" value="1"/>
</dbReference>
<dbReference type="GO" id="GO:0003677">
    <property type="term" value="F:DNA binding"/>
    <property type="evidence" value="ECO:0007669"/>
    <property type="project" value="UniProtKB-UniRule"/>
</dbReference>
<name>A0A1G5PM36_9GAMM</name>
<dbReference type="GO" id="GO:0006355">
    <property type="term" value="P:regulation of DNA-templated transcription"/>
    <property type="evidence" value="ECO:0007669"/>
    <property type="project" value="UniProtKB-UniRule"/>
</dbReference>
<keyword evidence="10" id="KW-1185">Reference proteome</keyword>
<evidence type="ECO:0000256" key="4">
    <source>
        <dbReference type="ARBA" id="ARBA00023125"/>
    </source>
</evidence>
<dbReference type="InterPro" id="IPR017856">
    <property type="entry name" value="Integrase-like_N"/>
</dbReference>
<dbReference type="GO" id="GO:0005829">
    <property type="term" value="C:cytosol"/>
    <property type="evidence" value="ECO:0007669"/>
    <property type="project" value="TreeGrafter"/>
</dbReference>
<dbReference type="OrthoDB" id="9781053at2"/>
<dbReference type="FunFam" id="1.10.10.200:FF:000001">
    <property type="entry name" value="Probable transcriptional regulatory protein YebC"/>
    <property type="match status" value="1"/>
</dbReference>
<dbReference type="NCBIfam" id="NF001030">
    <property type="entry name" value="PRK00110.1"/>
    <property type="match status" value="1"/>
</dbReference>
<evidence type="ECO:0000259" key="8">
    <source>
        <dbReference type="Pfam" id="PF20772"/>
    </source>
</evidence>
<dbReference type="FunFam" id="3.30.70.980:FF:000002">
    <property type="entry name" value="Probable transcriptional regulatory protein YebC"/>
    <property type="match status" value="1"/>
</dbReference>
<dbReference type="InterPro" id="IPR048300">
    <property type="entry name" value="TACO1_YebC-like_2nd/3rd_dom"/>
</dbReference>
<dbReference type="EMBL" id="FMWD01000001">
    <property type="protein sequence ID" value="SCZ50129.1"/>
    <property type="molecule type" value="Genomic_DNA"/>
</dbReference>
<evidence type="ECO:0000256" key="5">
    <source>
        <dbReference type="ARBA" id="ARBA00023163"/>
    </source>
</evidence>
<evidence type="ECO:0000313" key="9">
    <source>
        <dbReference type="EMBL" id="SCZ50129.1"/>
    </source>
</evidence>
<dbReference type="PANTHER" id="PTHR12532">
    <property type="entry name" value="TRANSLATIONAL ACTIVATOR OF CYTOCHROME C OXIDASE 1"/>
    <property type="match status" value="1"/>
</dbReference>
<dbReference type="Pfam" id="PF01709">
    <property type="entry name" value="Transcrip_reg"/>
    <property type="match status" value="1"/>
</dbReference>
<dbReference type="InterPro" id="IPR029072">
    <property type="entry name" value="YebC-like"/>
</dbReference>
<dbReference type="Proteomes" id="UP000199648">
    <property type="component" value="Unassembled WGS sequence"/>
</dbReference>
<sequence>MAGHSKWANIKHRKAAQDAKRGKIFTKLIREITVSAKTGGGDPDANPRLRAAIDNALSNNMTKDTIDRAIKRGSGDMEGENYEEVRYEGYGPNGVAIMVDCLTDNRNRTVSEVRHAFTKAGGNLGTDGSVAYLFTKQGILTYPQGTDEEAVMEAALEAGAEDIATNEDGSIDVVTTPEEFLNVKEAMVKAGLQPQIADVTQQPSTTVDLELEDAEKVLRLVDVLDDLDDVQNVYSNADFSDEVIEQLQ</sequence>
<dbReference type="InterPro" id="IPR002876">
    <property type="entry name" value="Transcrip_reg_TACO1-like"/>
</dbReference>
<dbReference type="HAMAP" id="MF_00693">
    <property type="entry name" value="Transcrip_reg_TACO1"/>
    <property type="match status" value="1"/>
</dbReference>
<protein>
    <recommendedName>
        <fullName evidence="6">Probable transcriptional regulatory protein SAMN03097708_00344</fullName>
    </recommendedName>
</protein>
<dbReference type="Gene3D" id="3.30.70.980">
    <property type="match status" value="2"/>
</dbReference>
<keyword evidence="4 6" id="KW-0238">DNA-binding</keyword>
<dbReference type="SUPFAM" id="SSF75625">
    <property type="entry name" value="YebC-like"/>
    <property type="match status" value="1"/>
</dbReference>
<evidence type="ECO:0000256" key="6">
    <source>
        <dbReference type="HAMAP-Rule" id="MF_00693"/>
    </source>
</evidence>
<evidence type="ECO:0000259" key="7">
    <source>
        <dbReference type="Pfam" id="PF01709"/>
    </source>
</evidence>
<feature type="domain" description="TACO1/YebC-like N-terminal" evidence="8">
    <location>
        <begin position="5"/>
        <end position="75"/>
    </location>
</feature>
<dbReference type="NCBIfam" id="TIGR01033">
    <property type="entry name" value="YebC/PmpR family DNA-binding transcriptional regulator"/>
    <property type="match status" value="1"/>
</dbReference>
<dbReference type="NCBIfam" id="NF009044">
    <property type="entry name" value="PRK12378.1"/>
    <property type="match status" value="1"/>
</dbReference>
<comment type="similarity">
    <text evidence="1 6">Belongs to the TACO1 family.</text>
</comment>
<reference evidence="9 10" key="1">
    <citation type="submission" date="2016-10" db="EMBL/GenBank/DDBJ databases">
        <authorList>
            <person name="de Groot N.N."/>
        </authorList>
    </citation>
    <scope>NUCLEOTIDE SEQUENCE [LARGE SCALE GENOMIC DNA]</scope>
    <source>
        <strain evidence="9 10">HLD2</strain>
    </source>
</reference>
<dbReference type="InterPro" id="IPR026564">
    <property type="entry name" value="Transcrip_reg_TACO1-like_dom3"/>
</dbReference>
<comment type="subcellular location">
    <subcellularLocation>
        <location evidence="6">Cytoplasm</location>
    </subcellularLocation>
</comment>
<keyword evidence="3 6" id="KW-0805">Transcription regulation</keyword>
<organism evidence="9 10">
    <name type="scientific">Thiohalomonas denitrificans</name>
    <dbReference type="NCBI Taxonomy" id="415747"/>
    <lineage>
        <taxon>Bacteria</taxon>
        <taxon>Pseudomonadati</taxon>
        <taxon>Pseudomonadota</taxon>
        <taxon>Gammaproteobacteria</taxon>
        <taxon>Thiohalomonadales</taxon>
        <taxon>Thiohalomonadaceae</taxon>
        <taxon>Thiohalomonas</taxon>
    </lineage>
</organism>
<keyword evidence="5 6" id="KW-0804">Transcription</keyword>
<dbReference type="Pfam" id="PF20772">
    <property type="entry name" value="TACO1_YebC_N"/>
    <property type="match status" value="1"/>
</dbReference>
<dbReference type="PANTHER" id="PTHR12532:SF6">
    <property type="entry name" value="TRANSCRIPTIONAL REGULATORY PROTEIN YEBC-RELATED"/>
    <property type="match status" value="1"/>
</dbReference>
<proteinExistence type="inferred from homology"/>
<dbReference type="STRING" id="415747.SAMN03097708_00344"/>
<accession>A0A1G5PM36</accession>